<dbReference type="AlphaFoldDB" id="A0A5C5U8A4"/>
<dbReference type="EMBL" id="VOHE01000001">
    <property type="protein sequence ID" value="TWT22107.1"/>
    <property type="molecule type" value="Genomic_DNA"/>
</dbReference>
<organism evidence="1 2">
    <name type="scientific">Luteimonas wenzhouensis</name>
    <dbReference type="NCBI Taxonomy" id="2599615"/>
    <lineage>
        <taxon>Bacteria</taxon>
        <taxon>Pseudomonadati</taxon>
        <taxon>Pseudomonadota</taxon>
        <taxon>Gammaproteobacteria</taxon>
        <taxon>Lysobacterales</taxon>
        <taxon>Lysobacteraceae</taxon>
        <taxon>Luteimonas</taxon>
    </lineage>
</organism>
<sequence length="288" mass="32081">MSHARARIEPTGKNYILRIYVAAPGTQIHSYGGEHPRRSLAGHVFYSISDGTVERGYGFSPVESGTGGPGHVVRDEHLAYRSPAYIRTMEITEVQYEALLTYGESALNKDERHFNLQYAGATNSCIDFTWGTLNRAGLHREIQLPFGIKLRDKDYDGALKPLDNIREFRRIPDPVPGSPLNREQENELPERKLWQRLISVEEPQRGPSGVVTQEGRVTGPATPFTDPVLGQLYAALQARDGEALDLIGRQFNRSDEGMRLAEPGEQLHAARQANEQAGRHQGDALART</sequence>
<name>A0A5C5U8A4_9GAMM</name>
<dbReference type="Proteomes" id="UP000315949">
    <property type="component" value="Unassembled WGS sequence"/>
</dbReference>
<gene>
    <name evidence="1" type="ORF">FQY79_03070</name>
</gene>
<dbReference type="OrthoDB" id="5951742at2"/>
<dbReference type="RefSeq" id="WP_146310612.1">
    <property type="nucleotide sequence ID" value="NZ_VOHE01000001.1"/>
</dbReference>
<accession>A0A5C5U8A4</accession>
<comment type="caution">
    <text evidence="1">The sequence shown here is derived from an EMBL/GenBank/DDBJ whole genome shotgun (WGS) entry which is preliminary data.</text>
</comment>
<evidence type="ECO:0000313" key="2">
    <source>
        <dbReference type="Proteomes" id="UP000315949"/>
    </source>
</evidence>
<keyword evidence="2" id="KW-1185">Reference proteome</keyword>
<proteinExistence type="predicted"/>
<protein>
    <submittedName>
        <fullName evidence="1">Uncharacterized protein</fullName>
    </submittedName>
</protein>
<reference evidence="1 2" key="1">
    <citation type="submission" date="2019-07" db="EMBL/GenBank/DDBJ databases">
        <title>Luteimonas sp. YD-1 nov., isolated from acidic soil.</title>
        <authorList>
            <person name="Zhou J."/>
        </authorList>
    </citation>
    <scope>NUCLEOTIDE SEQUENCE [LARGE SCALE GENOMIC DNA]</scope>
    <source>
        <strain evidence="1 2">YD-1</strain>
    </source>
</reference>
<evidence type="ECO:0000313" key="1">
    <source>
        <dbReference type="EMBL" id="TWT22107.1"/>
    </source>
</evidence>